<dbReference type="InterPro" id="IPR016035">
    <property type="entry name" value="Acyl_Trfase/lysoPLipase"/>
</dbReference>
<dbReference type="GO" id="GO:0004300">
    <property type="term" value="F:enoyl-CoA hydratase activity"/>
    <property type="evidence" value="ECO:0007669"/>
    <property type="project" value="UniProtKB-ARBA"/>
</dbReference>
<dbReference type="Gene3D" id="6.10.140.1410">
    <property type="match status" value="1"/>
</dbReference>
<evidence type="ECO:0000256" key="8">
    <source>
        <dbReference type="ARBA" id="ARBA00022516"/>
    </source>
</evidence>
<feature type="region of interest" description="Disordered" evidence="27">
    <location>
        <begin position="2640"/>
        <end position="2659"/>
    </location>
</feature>
<evidence type="ECO:0000256" key="19">
    <source>
        <dbReference type="ARBA" id="ARBA00023098"/>
    </source>
</evidence>
<evidence type="ECO:0000256" key="1">
    <source>
        <dbReference type="ARBA" id="ARBA00005005"/>
    </source>
</evidence>
<dbReference type="Proteomes" id="UP000054007">
    <property type="component" value="Unassembled WGS sequence"/>
</dbReference>
<keyword evidence="22" id="KW-0511">Multifunctional enzyme</keyword>
<dbReference type="Gene3D" id="6.10.60.10">
    <property type="match status" value="1"/>
</dbReference>
<evidence type="ECO:0000256" key="14">
    <source>
        <dbReference type="ARBA" id="ARBA00022842"/>
    </source>
</evidence>
<dbReference type="GO" id="GO:0004321">
    <property type="term" value="F:fatty-acyl-CoA synthase activity"/>
    <property type="evidence" value="ECO:0007669"/>
    <property type="project" value="UniProtKB-EC"/>
</dbReference>
<dbReference type="FunFam" id="1.20.930.70:FF:000001">
    <property type="entry name" value="Fatty acid synthase beta subunit dehydratase"/>
    <property type="match status" value="1"/>
</dbReference>
<keyword evidence="18" id="KW-0520">NAD</keyword>
<comment type="subunit">
    <text evidence="23">[Alpha(6)beta(6)] hexamers of two multifunctional subunits (alpha and beta).</text>
</comment>
<dbReference type="Gene3D" id="3.40.366.10">
    <property type="entry name" value="Malonyl-Coenzyme A Acyl Carrier Protein, domain 2"/>
    <property type="match status" value="3"/>
</dbReference>
<dbReference type="Gene3D" id="3.30.1120.100">
    <property type="match status" value="1"/>
</dbReference>
<keyword evidence="21" id="KW-0456">Lyase</keyword>
<evidence type="ECO:0000256" key="20">
    <source>
        <dbReference type="ARBA" id="ARBA00023160"/>
    </source>
</evidence>
<dbReference type="GO" id="GO:0008897">
    <property type="term" value="F:holo-[acyl-carrier-protein] synthase activity"/>
    <property type="evidence" value="ECO:0007669"/>
    <property type="project" value="InterPro"/>
</dbReference>
<dbReference type="Gene3D" id="1.20.1050.120">
    <property type="match status" value="1"/>
</dbReference>
<dbReference type="Pfam" id="PF22235">
    <property type="entry name" value="FAS1_thioest_ins"/>
    <property type="match status" value="1"/>
</dbReference>
<evidence type="ECO:0000256" key="7">
    <source>
        <dbReference type="ARBA" id="ARBA00022450"/>
    </source>
</evidence>
<dbReference type="InterPro" id="IPR039569">
    <property type="entry name" value="FAS1-like_DH_region"/>
</dbReference>
<dbReference type="SUPFAM" id="SSF54637">
    <property type="entry name" value="Thioesterase/thiol ester dehydrase-isomerase"/>
    <property type="match status" value="2"/>
</dbReference>
<dbReference type="Pfam" id="PF17951">
    <property type="entry name" value="FAS_meander"/>
    <property type="match status" value="1"/>
</dbReference>
<sequence length="3917" mass="428380">MAQDTASIVTRPVVVSLGNVRVSIPVSTSHDEWICAEVLRDEFSHEQSLVDAVDATAQLENIDEAHIELTASFLGYIADHLDRDTTACVSVLLNVFKYLTAKHLASNDIHTLVADFAADVRKVVLTSYFKALAALRAHNVSDIPSGPASALLKAAADGKASIYALFGGQGTNEVYFDELQALFDIYRPFVEPFIKSVAESVLQPLAAAEHTTALYNYGLNPARWLANASTRPATSYLASIPISFPMIGLTQLVQYLVACHVVGKTPGEYIKHFAGATGHSQGIVSAVVIAASTSFDDYLDNSKKALKWLFFSGLRGHQAFPVVSIEPKIVDDSVEGGEGTPSPMLAVTGLSVKELAPHIKKTNSFLPENSKLFVSLNNGPRALVITGPARALYGLVTHLRKVRAASGADQSKLPFSKRKPAFNVRFLAVGVPYHSDYLKGATDKVLSDLGSDELWSPADLKVPVFNTEDGSDLRSLTTSVTRSLCDQIFTAPIHWTKATNFPESATHAIDFGPGGASGIGPLTARNLDGRGVRVLVVGDKSKGVAELYSATSVKYEAWWGRDFAPSLVKTSDGELQLDTPMSRLLGKPPIMVPGMTPSTVQAGFVSAVLNAGYHIELAGGGHFNEAVLRAKVDQILASVGAGVGLTLNTIYINPFQVGFQVPQWQRLRAEGLPIEGFCIAAGIPSTEKASEIIDGLRTVGIKHVSFKPGSVDGIRQVLNIASANPDFPIMMQWTGGRAGGHHSYEDFHSPILATYRSIRQHPNVILVGGSGFGAVDGSDVWPYLTGEWAVEKYESQPMPFDGFLFGSRVMVAKEALTSDACKDLIVAASGCDDPQWEGTYDKPTGGILTVRSELGEPIHKVATRGVKLWREFDDTVFALPREKRGAWLADRQDEVIAKLNKDFTKQWFGWKKDGSVARSMGDMTYEETVLRMVDLMFVKHQDRWIDVSLRNFTGDWLRRVEERFSEVNGSSKPSLLQSYSALDKPSTFLEKFFEAYPAATSQLMATDDISFFLAIAQRPIQKPAPFIPVLDNNFELWFKKDSLWACEDVEAVPDQDAQRVCILQGPMAVKHSAVKDVPIKKLLGDIKDGLIKRLLDTKYGGDVSKVPTSDYLGARPNAIPSCPFITTTPSSDSTTYTFGAQVPPTDVWFDTLAGTELSWRHALVKTPTVIQGTAFGDNPLRRLLVARPNQKVVVTPSSISLYGAARSWGEHNPEFKAVEINYDSASSLITVTIFEDRTNSAVPLSLLFKYVPTQGFAPIHEVIEGRNNRIKSFYWQLWFGDNSQLPELKVDEAFEGPEVTINAADIEQFCAVVGNQSEAFKAVHTDKITAPMDFGIVAGWQAIMKSIFPSSIDGDLLRLVHMSNGFRMIHGARPLAVGDVCKASAQIISVTNAEAGKTVKVKGQVVRDGAAVLEVVSSFLYRGRFTDYENTFDSVEEPDYVVEVGSDADIGVLQSKEWFQWLDDRKPLTVGTTLIFRLHTSLSFKDKSSYREISCKGDIFFRNHLKQLIKVAAVDFQQENCHGNPVVAYVQRHGKVDDSMSPLPSSYTMTKGDNSYHAPLTNEPYSKISGDYNPIHVNPYFASYASLPATITHGMWSSAATRRYVESVVAQGHPERVNAYNVSFVGMVIPGEELSVKLSHIGMRDGNMVVKVETFNSAGEKVIDGTADVAQPKTVYTFTGQGSQEPGMGMELYNSSPAARAVWDVGDAHLKQTYGFSILEIVKQNPNEKTIHFGGIKGQAIRQRYMDMTYDTVNKDGTIKTLPLFGDIDVRTPKYTFSHPNGLLYATQFAQIALVVTEKAAFEDLRAKGYIQRDCPFAGHSLGEYAALAAMADIFPVESLVDVVFYRGITMQRAVERDHLNRSNYAMCAVNPSRISKTFNDQALREVVDSISNTTDTLLQIVNYNVEGQQYVCAGELVALQTMTNVLNYLKVKKIDVTQLSEKFSEDQVKEMLGEIIKSCFDKASEQRKAQGGYIHLERGFATIPLPGIDVPFHSRYLWAGVMPFRAFLSRKINPLHVNPEWLVGRYIPNLIALPFEVTKNYIQIIYDQTSSPVLDKILKSWDEQTTLAEENLPRLAYTIMIELLAYQFASPVRWIEIQDKLFAEFKFERFIEVGPSPTLTGMASRTLKAKYEASDDAVSHQRAIFNVSKNQKEIYYAFEDELEEAAAPASEEAAPAASAAPVAAAPVAAAPAPAAAAAASIEDAPVKANEVLIAIIAQKLKKTAAEVPLSKSIKDLVNGKSTLQNELLGDLQAEFGATPEKGEELPLDELGAALGSGFSGSLGKYSSGLVARLVGGKMPGGFNSSAVKAYLSKAWGLGPMRADGALLLGTTMEPAKRFGSEPEAKAWLDSVVAAYAQRSGISLTSASSGGGGGGGGGGAVMNSEEFLKFQAEQSDFVSRHIDLYMRYLKKDPRAGELAFESEKASGLALQARLDSIAKEHGDVYIDGIQPSFDSLKARQFDSSWNWARQDALVMYYDIIHGRLTTVDREITARCIAILNRADPDLLSFLEYHIDRCDPTKGENYKLAKDFGQQLIENVREVLNQPPLYKDVMVPTAPITEINAKGDIVYSEGVRENVRKLEAYVEEMASGDTVSGAVNIQKVQDDVLKLWTLVKDQAEISEEQKTRIKGLYEGVVRSLRKGPDTRPSRVRTRRSSSQFARPDVSVSSVSADKVPLLHLKRKVGTAWEYSSNLTTVYLDILHEMATAGTSFKDKTALLTGCGKGSIGVEVVKGLLAGGARVVITTSRYNRANVEYYQSIFQTFGSRGSSLTVVPFNQGSKQDVDALVSYIYDTLDMDLDYILPFAGIPENGREIDGIDDKSELAHRIMLTNLLRLMGAVKAKKASRQFITRPTQVVLPLSPNHGLFGNDGLYSESKISLETLFQRWASESWGEYLCLAGAVIGWTRGTGLMGPTNIVAQELESYGVRTFSSQEMAFNLLGLMHPLLFSITQVEPLWADLNGGMDRLPDLAEITTRVRVALNKKGELRRAIARDNAADYKVVNGAEAERLMQSVDVRPRANFSFDFPPLETAESLSDVNKLQGMLDLDKVVVIAGSAEVSPWGSQRTRWEMEAYGEFTIEGAIEMAWMTGYIKHFDGRLKDNSLYVGWVDSKSGDPIDDKDVKPRYEKEILAHGGVRLIEPELFNGYDPNHKIFQQEIELVHDLEALEVDEADAAKYKKQHGDKCDIWANDEGQWFFKLKKGACVMVPKAFRFSRTVAGQIPTGWFAGRFGIPEDIVAQVDRTTLWALVSAAEAFNMAGITDPYELYKHMHPSDVGTCFGAGLGGQTAMSKMFKNRRDEQEVQNDILQETFINTAAGWINLLLVSSAGPVKIPVGACATALQSLEIARDTILSGKAKVMIAGGYDDISEEGSYEFANMKATSNAETEMAMGREPNEMSRPTTTTRAGFMEAQGAGVHIVMSAKTALELGCPIRGIVAFTSTSTDKAGRSVPAPGRGALTIAKEVPSKHPKPILNLDYRRRQLAFRRKQISQWLSNEQDLFKDEIEAAKAEGKPLDEEYITSRVVNIEQDAKNQEADALNMYGMLEGHDPAIAPLRRALAVWGLTADDINVLSIHGTSTKANEENETHIWNTIFTQLNRTPGSAVPIMAQKSLLGHAKGGAAAWQLSGVLDTINTGIVPGNRNADNIDSHFAERTYLVFPSKSIETDGVKAGVMSSFGFGQVGGTALIVHPRYLFGALEPSHYQVYQKRRQVRQLGTYKTMSEMMIKNNLVKIKEKPPFTPEYEDKVLLNSLARTVPDAKTGSYVFAGKLPTAAPLDVANVKAVADAVEAASNSADFVGVGVDQELISSVPSHNPTFVSRNFTDAEVAYCTAQPSPSSSFAARWAGKEAVFKSLGVASKGAGAAMKEIEIIPDSNGAPSVVLHGDAKAQAEAKGVSKVLLSLSHSDTVAIAFAQASKSS</sequence>
<dbReference type="FunFam" id="3.90.470.20:FF:000005">
    <property type="entry name" value="Fatty acid synthase alpha subunit FasA"/>
    <property type="match status" value="1"/>
</dbReference>
<dbReference type="GO" id="GO:0016787">
    <property type="term" value="F:hydrolase activity"/>
    <property type="evidence" value="ECO:0007669"/>
    <property type="project" value="UniProtKB-KW"/>
</dbReference>
<dbReference type="InterPro" id="IPR004568">
    <property type="entry name" value="Ppantetheine-prot_Trfase_dom"/>
</dbReference>
<evidence type="ECO:0000256" key="15">
    <source>
        <dbReference type="ARBA" id="ARBA00022857"/>
    </source>
</evidence>
<evidence type="ECO:0000256" key="5">
    <source>
        <dbReference type="ARBA" id="ARBA00013191"/>
    </source>
</evidence>
<protein>
    <recommendedName>
        <fullName evidence="6">Fatty acid synthase subunit alpha</fullName>
        <ecNumber evidence="4">1.1.1.100</ecNumber>
        <ecNumber evidence="5">2.3.1.41</ecNumber>
        <ecNumber evidence="3">2.3.1.86</ecNumber>
    </recommendedName>
</protein>
<dbReference type="InterPro" id="IPR009081">
    <property type="entry name" value="PP-bd_ACP"/>
</dbReference>
<evidence type="ECO:0000256" key="26">
    <source>
        <dbReference type="ARBA" id="ARBA00049541"/>
    </source>
</evidence>
<evidence type="ECO:0000256" key="22">
    <source>
        <dbReference type="ARBA" id="ARBA00023268"/>
    </source>
</evidence>
<dbReference type="InterPro" id="IPR002539">
    <property type="entry name" value="MaoC-like_dom"/>
</dbReference>
<dbReference type="Pfam" id="PF18325">
    <property type="entry name" value="Fas_alpha_ACP"/>
    <property type="match status" value="1"/>
</dbReference>
<evidence type="ECO:0000256" key="25">
    <source>
        <dbReference type="ARBA" id="ARBA00048508"/>
    </source>
</evidence>
<evidence type="ECO:0000256" key="17">
    <source>
        <dbReference type="ARBA" id="ARBA00023026"/>
    </source>
</evidence>
<dbReference type="Gene3D" id="6.20.240.10">
    <property type="match status" value="1"/>
</dbReference>
<dbReference type="Pfam" id="PF00698">
    <property type="entry name" value="Acyl_transf_1"/>
    <property type="match status" value="1"/>
</dbReference>
<proteinExistence type="inferred from homology"/>
<dbReference type="GO" id="GO:0004315">
    <property type="term" value="F:3-oxoacyl-[acyl-carrier-protein] synthase activity"/>
    <property type="evidence" value="ECO:0007669"/>
    <property type="project" value="UniProtKB-EC"/>
</dbReference>
<dbReference type="PROSITE" id="PS50075">
    <property type="entry name" value="CARRIER"/>
    <property type="match status" value="1"/>
</dbReference>
<dbReference type="FunFam" id="3.90.25.70:FF:000001">
    <property type="entry name" value="Fatty acid synthase subunit alpha"/>
    <property type="match status" value="1"/>
</dbReference>
<dbReference type="InterPro" id="IPR008278">
    <property type="entry name" value="4-PPantetheinyl_Trfase_dom"/>
</dbReference>
<dbReference type="InterPro" id="IPR040899">
    <property type="entry name" value="Fas_alpha_ACP"/>
</dbReference>
<dbReference type="InterPro" id="IPR037143">
    <property type="entry name" value="4-PPantetheinyl_Trfase_dom_sf"/>
</dbReference>
<dbReference type="OrthoDB" id="4251012at2759"/>
<dbReference type="InterPro" id="IPR001227">
    <property type="entry name" value="Ac_transferase_dom_sf"/>
</dbReference>
<gene>
    <name evidence="30" type="ORF">CYLTODRAFT_421042</name>
</gene>
<keyword evidence="19" id="KW-0443">Lipid metabolism</keyword>
<evidence type="ECO:0000313" key="31">
    <source>
        <dbReference type="Proteomes" id="UP000054007"/>
    </source>
</evidence>
<dbReference type="CDD" id="cd03447">
    <property type="entry name" value="FAS_MaoC"/>
    <property type="match status" value="1"/>
</dbReference>
<dbReference type="STRING" id="1314674.A0A0D7BFY4"/>
<dbReference type="InterPro" id="IPR014043">
    <property type="entry name" value="Acyl_transferase_dom"/>
</dbReference>
<dbReference type="NCBIfam" id="TIGR00556">
    <property type="entry name" value="pantethn_trn"/>
    <property type="match status" value="1"/>
</dbReference>
<dbReference type="HAMAP" id="MF_00101">
    <property type="entry name" value="AcpS"/>
    <property type="match status" value="1"/>
</dbReference>
<dbReference type="Gene3D" id="3.30.70.2490">
    <property type="match status" value="1"/>
</dbReference>
<dbReference type="Pfam" id="PF17828">
    <property type="entry name" value="FAS_N"/>
    <property type="match status" value="1"/>
</dbReference>
<dbReference type="InterPro" id="IPR013565">
    <property type="entry name" value="Fas1/AflB-like_central"/>
</dbReference>
<dbReference type="Pfam" id="PF08354">
    <property type="entry name" value="Fas1-AflB-like_hel"/>
    <property type="match status" value="1"/>
</dbReference>
<evidence type="ECO:0000256" key="23">
    <source>
        <dbReference type="ARBA" id="ARBA00033756"/>
    </source>
</evidence>
<dbReference type="GO" id="GO:0019171">
    <property type="term" value="F:(3R)-hydroxyacyl-[acyl-carrier-protein] dehydratase activity"/>
    <property type="evidence" value="ECO:0007669"/>
    <property type="project" value="InterPro"/>
</dbReference>
<dbReference type="Pfam" id="PF00106">
    <property type="entry name" value="adh_short"/>
    <property type="match status" value="1"/>
</dbReference>
<evidence type="ECO:0000259" key="29">
    <source>
        <dbReference type="PROSITE" id="PS52004"/>
    </source>
</evidence>
<dbReference type="Gene3D" id="1.20.930.70">
    <property type="match status" value="1"/>
</dbReference>
<accession>A0A0D7BFY4</accession>
<dbReference type="InterPro" id="IPR040883">
    <property type="entry name" value="FAS_meander"/>
</dbReference>
<dbReference type="CDD" id="cd00828">
    <property type="entry name" value="elong_cond_enzymes"/>
    <property type="match status" value="1"/>
</dbReference>
<keyword evidence="8" id="KW-0444">Lipid biosynthesis</keyword>
<evidence type="ECO:0000259" key="28">
    <source>
        <dbReference type="PROSITE" id="PS50075"/>
    </source>
</evidence>
<dbReference type="InterPro" id="IPR029069">
    <property type="entry name" value="HotDog_dom_sf"/>
</dbReference>
<dbReference type="EMBL" id="KN880490">
    <property type="protein sequence ID" value="KIY69115.1"/>
    <property type="molecule type" value="Genomic_DNA"/>
</dbReference>
<dbReference type="PRINTS" id="PR01483">
    <property type="entry name" value="FASYNTHASE"/>
</dbReference>
<dbReference type="GO" id="GO:0004316">
    <property type="term" value="F:3-oxoacyl-[acyl-carrier-protein] reductase (NADPH) activity"/>
    <property type="evidence" value="ECO:0007669"/>
    <property type="project" value="UniProtKB-EC"/>
</dbReference>
<dbReference type="GO" id="GO:0005835">
    <property type="term" value="C:fatty acid synthase complex"/>
    <property type="evidence" value="ECO:0007669"/>
    <property type="project" value="InterPro"/>
</dbReference>
<evidence type="ECO:0000256" key="6">
    <source>
        <dbReference type="ARBA" id="ARBA00014008"/>
    </source>
</evidence>
<dbReference type="Gene3D" id="3.30.70.3330">
    <property type="match status" value="1"/>
</dbReference>
<keyword evidence="17" id="KW-0843">Virulence</keyword>
<keyword evidence="9" id="KW-0597">Phosphoprotein</keyword>
<keyword evidence="31" id="KW-1185">Reference proteome</keyword>
<dbReference type="EC" id="2.3.1.86" evidence="3"/>
<dbReference type="InterPro" id="IPR014031">
    <property type="entry name" value="Ketoacyl_synth_C"/>
</dbReference>
<dbReference type="SUPFAM" id="SSF56214">
    <property type="entry name" value="4'-phosphopantetheinyl transferase"/>
    <property type="match status" value="1"/>
</dbReference>
<dbReference type="PROSITE" id="PS00606">
    <property type="entry name" value="KS3_1"/>
    <property type="match status" value="1"/>
</dbReference>
<dbReference type="Pfam" id="PF18314">
    <property type="entry name" value="FAS_I_H"/>
    <property type="match status" value="1"/>
</dbReference>
<keyword evidence="20" id="KW-0275">Fatty acid biosynthesis</keyword>
<comment type="catalytic activity">
    <reaction evidence="24">
        <text>acetyl-CoA + n malonyl-CoA + 2n NADPH + 4n H(+) = a long-chain-acyl-CoA + n CoA + n CO2 + 2n NADP(+).</text>
        <dbReference type="EC" id="2.3.1.86"/>
    </reaction>
</comment>
<keyword evidence="13" id="KW-0276">Fatty acid metabolism</keyword>
<reference evidence="30 31" key="1">
    <citation type="journal article" date="2015" name="Fungal Genet. Biol.">
        <title>Evolution of novel wood decay mechanisms in Agaricales revealed by the genome sequences of Fistulina hepatica and Cylindrobasidium torrendii.</title>
        <authorList>
            <person name="Floudas D."/>
            <person name="Held B.W."/>
            <person name="Riley R."/>
            <person name="Nagy L.G."/>
            <person name="Koehler G."/>
            <person name="Ransdell A.S."/>
            <person name="Younus H."/>
            <person name="Chow J."/>
            <person name="Chiniquy J."/>
            <person name="Lipzen A."/>
            <person name="Tritt A."/>
            <person name="Sun H."/>
            <person name="Haridas S."/>
            <person name="LaButti K."/>
            <person name="Ohm R.A."/>
            <person name="Kues U."/>
            <person name="Blanchette R.A."/>
            <person name="Grigoriev I.V."/>
            <person name="Minto R.E."/>
            <person name="Hibbett D.S."/>
        </authorList>
    </citation>
    <scope>NUCLEOTIDE SEQUENCE [LARGE SCALE GENOMIC DNA]</scope>
    <source>
        <strain evidence="30 31">FP15055 ss-10</strain>
    </source>
</reference>
<keyword evidence="16" id="KW-0560">Oxidoreductase</keyword>
<dbReference type="InterPro" id="IPR018201">
    <property type="entry name" value="Ketoacyl_synth_AS"/>
</dbReference>
<comment type="catalytic activity">
    <reaction evidence="25">
        <text>a (3R)-hydroxyacyl-[ACP] + NADP(+) = a 3-oxoacyl-[ACP] + NADPH + H(+)</text>
        <dbReference type="Rhea" id="RHEA:17397"/>
        <dbReference type="Rhea" id="RHEA-COMP:9916"/>
        <dbReference type="Rhea" id="RHEA-COMP:9945"/>
        <dbReference type="ChEBI" id="CHEBI:15378"/>
        <dbReference type="ChEBI" id="CHEBI:57783"/>
        <dbReference type="ChEBI" id="CHEBI:58349"/>
        <dbReference type="ChEBI" id="CHEBI:78776"/>
        <dbReference type="ChEBI" id="CHEBI:78827"/>
        <dbReference type="EC" id="1.1.1.100"/>
    </reaction>
</comment>
<comment type="catalytic activity">
    <reaction evidence="26">
        <text>a fatty acyl-[ACP] + malonyl-[ACP] + H(+) = a 3-oxoacyl-[ACP] + holo-[ACP] + CO2</text>
        <dbReference type="Rhea" id="RHEA:22836"/>
        <dbReference type="Rhea" id="RHEA-COMP:9623"/>
        <dbReference type="Rhea" id="RHEA-COMP:9685"/>
        <dbReference type="Rhea" id="RHEA-COMP:9916"/>
        <dbReference type="Rhea" id="RHEA-COMP:14125"/>
        <dbReference type="ChEBI" id="CHEBI:15378"/>
        <dbReference type="ChEBI" id="CHEBI:16526"/>
        <dbReference type="ChEBI" id="CHEBI:64479"/>
        <dbReference type="ChEBI" id="CHEBI:78449"/>
        <dbReference type="ChEBI" id="CHEBI:78776"/>
        <dbReference type="ChEBI" id="CHEBI:138651"/>
        <dbReference type="EC" id="2.3.1.41"/>
    </reaction>
</comment>
<dbReference type="InterPro" id="IPR016039">
    <property type="entry name" value="Thiolase-like"/>
</dbReference>
<dbReference type="FunFam" id="3.40.366.10:FF:000006">
    <property type="entry name" value="Fatty acid synthase beta subunit dehydratase"/>
    <property type="match status" value="1"/>
</dbReference>
<dbReference type="InterPro" id="IPR020841">
    <property type="entry name" value="PKS_Beta-ketoAc_synthase_dom"/>
</dbReference>
<dbReference type="Gene3D" id="3.10.129.10">
    <property type="entry name" value="Hotdog Thioesterase"/>
    <property type="match status" value="2"/>
</dbReference>
<keyword evidence="11" id="KW-0479">Metal-binding</keyword>
<dbReference type="PANTHER" id="PTHR10982">
    <property type="entry name" value="MALONYL COA-ACYL CARRIER PROTEIN TRANSACYLASE"/>
    <property type="match status" value="1"/>
</dbReference>
<dbReference type="GO" id="GO:0004312">
    <property type="term" value="F:fatty acid synthase activity"/>
    <property type="evidence" value="ECO:0007669"/>
    <property type="project" value="InterPro"/>
</dbReference>
<dbReference type="SUPFAM" id="SSF53901">
    <property type="entry name" value="Thiolase-like"/>
    <property type="match status" value="2"/>
</dbReference>
<comment type="pathway">
    <text evidence="1">Lipid metabolism; fatty acid beta-oxidation.</text>
</comment>
<evidence type="ECO:0000256" key="9">
    <source>
        <dbReference type="ARBA" id="ARBA00022553"/>
    </source>
</evidence>
<dbReference type="InterPro" id="IPR013785">
    <property type="entry name" value="Aldolase_TIM"/>
</dbReference>
<keyword evidence="14" id="KW-0460">Magnesium</keyword>
<dbReference type="InterPro" id="IPR032088">
    <property type="entry name" value="SAT"/>
</dbReference>
<dbReference type="GO" id="GO:0004318">
    <property type="term" value="F:enoyl-[acyl-carrier-protein] reductase (NADH) activity"/>
    <property type="evidence" value="ECO:0007669"/>
    <property type="project" value="InterPro"/>
</dbReference>
<dbReference type="Gene3D" id="3.90.25.70">
    <property type="match status" value="1"/>
</dbReference>
<dbReference type="InterPro" id="IPR036291">
    <property type="entry name" value="NAD(P)-bd_dom_sf"/>
</dbReference>
<dbReference type="Gene3D" id="3.40.50.720">
    <property type="entry name" value="NAD(P)-binding Rossmann-like Domain"/>
    <property type="match status" value="1"/>
</dbReference>
<feature type="domain" description="Ketosynthase family 3 (KS3)" evidence="29">
    <location>
        <begin position="3154"/>
        <end position="3688"/>
    </location>
</feature>
<dbReference type="Pfam" id="PF13452">
    <property type="entry name" value="FAS1_DH_region"/>
    <property type="match status" value="1"/>
</dbReference>
<comment type="similarity">
    <text evidence="2">Belongs to the thiolase-like superfamily. Fungal fatty acid synthetase subunit alpha family.</text>
</comment>
<dbReference type="InterPro" id="IPR041550">
    <property type="entry name" value="FASI_helical"/>
</dbReference>
<evidence type="ECO:0000256" key="11">
    <source>
        <dbReference type="ARBA" id="ARBA00022723"/>
    </source>
</evidence>
<keyword evidence="10" id="KW-0808">Transferase</keyword>
<evidence type="ECO:0000256" key="3">
    <source>
        <dbReference type="ARBA" id="ARBA00012878"/>
    </source>
</evidence>
<dbReference type="UniPathway" id="UPA00659"/>
<dbReference type="Gene3D" id="6.10.250.1930">
    <property type="match status" value="1"/>
</dbReference>
<feature type="domain" description="Carrier" evidence="28">
    <location>
        <begin position="2207"/>
        <end position="2282"/>
    </location>
</feature>
<dbReference type="SMART" id="SM00827">
    <property type="entry name" value="PKS_AT"/>
    <property type="match status" value="1"/>
</dbReference>
<name>A0A0D7BFY4_9AGAR</name>
<evidence type="ECO:0000313" key="30">
    <source>
        <dbReference type="EMBL" id="KIY69115.1"/>
    </source>
</evidence>
<dbReference type="Gene3D" id="3.20.20.70">
    <property type="entry name" value="Aldolase class I"/>
    <property type="match status" value="1"/>
</dbReference>
<keyword evidence="12" id="KW-0378">Hydrolase</keyword>
<dbReference type="FunFam" id="3.30.70.3330:FF:000001">
    <property type="entry name" value="Fatty acid synthase subunit beta dehydratase"/>
    <property type="match status" value="1"/>
</dbReference>
<dbReference type="InterPro" id="IPR002582">
    <property type="entry name" value="ACPS"/>
</dbReference>
<evidence type="ECO:0000256" key="16">
    <source>
        <dbReference type="ARBA" id="ARBA00023002"/>
    </source>
</evidence>
<dbReference type="GO" id="GO:0006635">
    <property type="term" value="P:fatty acid beta-oxidation"/>
    <property type="evidence" value="ECO:0007669"/>
    <property type="project" value="UniProtKB-UniPathway"/>
</dbReference>
<evidence type="ECO:0000256" key="27">
    <source>
        <dbReference type="SAM" id="MobiDB-lite"/>
    </source>
</evidence>
<dbReference type="InterPro" id="IPR041099">
    <property type="entry name" value="FAS1_N"/>
</dbReference>
<evidence type="ECO:0000256" key="4">
    <source>
        <dbReference type="ARBA" id="ARBA00012948"/>
    </source>
</evidence>
<dbReference type="Gene3D" id="3.40.47.10">
    <property type="match status" value="1"/>
</dbReference>
<evidence type="ECO:0000256" key="10">
    <source>
        <dbReference type="ARBA" id="ARBA00022679"/>
    </source>
</evidence>
<dbReference type="GO" id="GO:0006633">
    <property type="term" value="P:fatty acid biosynthetic process"/>
    <property type="evidence" value="ECO:0007669"/>
    <property type="project" value="UniProtKB-KW"/>
</dbReference>
<evidence type="ECO:0000256" key="2">
    <source>
        <dbReference type="ARBA" id="ARBA00007485"/>
    </source>
</evidence>
<organism evidence="30 31">
    <name type="scientific">Cylindrobasidium torrendii FP15055 ss-10</name>
    <dbReference type="NCBI Taxonomy" id="1314674"/>
    <lineage>
        <taxon>Eukaryota</taxon>
        <taxon>Fungi</taxon>
        <taxon>Dikarya</taxon>
        <taxon>Basidiomycota</taxon>
        <taxon>Agaricomycotina</taxon>
        <taxon>Agaricomycetes</taxon>
        <taxon>Agaricomycetidae</taxon>
        <taxon>Agaricales</taxon>
        <taxon>Marasmiineae</taxon>
        <taxon>Physalacriaceae</taxon>
        <taxon>Cylindrobasidium</taxon>
    </lineage>
</organism>
<dbReference type="InterPro" id="IPR014030">
    <property type="entry name" value="Ketoacyl_synth_N"/>
</dbReference>
<dbReference type="Pfam" id="PF01648">
    <property type="entry name" value="ACPS"/>
    <property type="match status" value="1"/>
</dbReference>
<dbReference type="Pfam" id="PF01575">
    <property type="entry name" value="MaoC_dehydratas"/>
    <property type="match status" value="1"/>
</dbReference>
<dbReference type="Gene3D" id="3.90.470.20">
    <property type="entry name" value="4'-phosphopantetheinyl transferase domain"/>
    <property type="match status" value="1"/>
</dbReference>
<dbReference type="PROSITE" id="PS52004">
    <property type="entry name" value="KS3_2"/>
    <property type="match status" value="1"/>
</dbReference>
<dbReference type="Pfam" id="PF02801">
    <property type="entry name" value="Ketoacyl-synt_C"/>
    <property type="match status" value="1"/>
</dbReference>
<dbReference type="SUPFAM" id="SSF52151">
    <property type="entry name" value="FabD/lysophospholipase-like"/>
    <property type="match status" value="2"/>
</dbReference>
<dbReference type="EC" id="1.1.1.100" evidence="4"/>
<evidence type="ECO:0000256" key="21">
    <source>
        <dbReference type="ARBA" id="ARBA00023239"/>
    </source>
</evidence>
<keyword evidence="15" id="KW-0521">NADP</keyword>
<dbReference type="CDD" id="cd08950">
    <property type="entry name" value="KR_fFAS_SDR_c_like"/>
    <property type="match status" value="1"/>
</dbReference>
<dbReference type="InterPro" id="IPR003965">
    <property type="entry name" value="Fatty_acid_synthase"/>
</dbReference>
<dbReference type="PANTHER" id="PTHR10982:SF21">
    <property type="entry name" value="FATTY ACID SYNTHASE SUBUNIT BETA"/>
    <property type="match status" value="1"/>
</dbReference>
<keyword evidence="7" id="KW-0596">Phosphopantetheine</keyword>
<evidence type="ECO:0000256" key="18">
    <source>
        <dbReference type="ARBA" id="ARBA00023027"/>
    </source>
</evidence>
<dbReference type="Gene3D" id="6.10.140.1400">
    <property type="match status" value="1"/>
</dbReference>
<dbReference type="InterPro" id="IPR002347">
    <property type="entry name" value="SDR_fam"/>
</dbReference>
<evidence type="ECO:0000256" key="12">
    <source>
        <dbReference type="ARBA" id="ARBA00022801"/>
    </source>
</evidence>
<dbReference type="EC" id="2.3.1.41" evidence="5"/>
<dbReference type="FunFam" id="3.20.20.70:FF:000078">
    <property type="entry name" value="Fatty acid synthase beta subunit dehydratase"/>
    <property type="match status" value="1"/>
</dbReference>
<dbReference type="InterPro" id="IPR047224">
    <property type="entry name" value="FAS_alpha_su_C"/>
</dbReference>
<evidence type="ECO:0000256" key="24">
    <source>
        <dbReference type="ARBA" id="ARBA00048237"/>
    </source>
</evidence>
<evidence type="ECO:0000256" key="13">
    <source>
        <dbReference type="ARBA" id="ARBA00022832"/>
    </source>
</evidence>
<dbReference type="SUPFAM" id="SSF51735">
    <property type="entry name" value="NAD(P)-binding Rossmann-fold domains"/>
    <property type="match status" value="1"/>
</dbReference>
<dbReference type="InterPro" id="IPR050830">
    <property type="entry name" value="Fungal_FAS"/>
</dbReference>
<dbReference type="Pfam" id="PF16073">
    <property type="entry name" value="SAT"/>
    <property type="match status" value="1"/>
</dbReference>
<dbReference type="Pfam" id="PF00109">
    <property type="entry name" value="ketoacyl-synt"/>
    <property type="match status" value="1"/>
</dbReference>
<dbReference type="GO" id="GO:0000287">
    <property type="term" value="F:magnesium ion binding"/>
    <property type="evidence" value="ECO:0007669"/>
    <property type="project" value="InterPro"/>
</dbReference>